<evidence type="ECO:0000313" key="2">
    <source>
        <dbReference type="EMBL" id="GCD33880.1"/>
    </source>
</evidence>
<proteinExistence type="predicted"/>
<dbReference type="InterPro" id="IPR013324">
    <property type="entry name" value="RNA_pol_sigma_r3/r4-like"/>
</dbReference>
<evidence type="ECO:0000313" key="3">
    <source>
        <dbReference type="Proteomes" id="UP000287830"/>
    </source>
</evidence>
<feature type="compositionally biased region" description="Polar residues" evidence="1">
    <location>
        <begin position="1"/>
        <end position="11"/>
    </location>
</feature>
<organism evidence="2 3">
    <name type="scientific">Streptomyces chrestomyceticus JCM 4735</name>
    <dbReference type="NCBI Taxonomy" id="1306181"/>
    <lineage>
        <taxon>Bacteria</taxon>
        <taxon>Bacillati</taxon>
        <taxon>Actinomycetota</taxon>
        <taxon>Actinomycetes</taxon>
        <taxon>Kitasatosporales</taxon>
        <taxon>Streptomycetaceae</taxon>
        <taxon>Streptomyces</taxon>
    </lineage>
</organism>
<sequence length="210" mass="23307">MTQAGRGTGSPQKHGLRARIPGQRSPLTLAEEVDKLSRSAAYRALVYHVTDGHSLVDREVVRAEAVIQVVRRIEAGHVIEDVAGYLYVTMRHAARAAVRKAVTSREDLFSEVAAKGQGVQFDEVFIRHSEIAEILADVLTPMEHEVLIRVAVQGANAREAAEAMGIKHGAARKALLRARKKLHDPRTVTRLRWEYEKAAREQVKAPDVQQ</sequence>
<dbReference type="SUPFAM" id="SSF88659">
    <property type="entry name" value="Sigma3 and sigma4 domains of RNA polymerase sigma factors"/>
    <property type="match status" value="1"/>
</dbReference>
<dbReference type="AlphaFoldDB" id="A0A7U9PX32"/>
<dbReference type="GeneID" id="95620614"/>
<dbReference type="Proteomes" id="UP000287830">
    <property type="component" value="Unassembled WGS sequence"/>
</dbReference>
<gene>
    <name evidence="2" type="ORF">OEIGOIKO_01604</name>
</gene>
<dbReference type="RefSeq" id="WP_125044264.1">
    <property type="nucleotide sequence ID" value="NZ_BHZC01000001.1"/>
</dbReference>
<evidence type="ECO:0000256" key="1">
    <source>
        <dbReference type="SAM" id="MobiDB-lite"/>
    </source>
</evidence>
<dbReference type="Gene3D" id="1.10.10.10">
    <property type="entry name" value="Winged helix-like DNA-binding domain superfamily/Winged helix DNA-binding domain"/>
    <property type="match status" value="1"/>
</dbReference>
<comment type="caution">
    <text evidence="2">The sequence shown here is derived from an EMBL/GenBank/DDBJ whole genome shotgun (WGS) entry which is preliminary data.</text>
</comment>
<dbReference type="InterPro" id="IPR036388">
    <property type="entry name" value="WH-like_DNA-bd_sf"/>
</dbReference>
<accession>A0A7U9PX32</accession>
<reference evidence="2 3" key="1">
    <citation type="submission" date="2018-11" db="EMBL/GenBank/DDBJ databases">
        <title>Whole genome sequence of Streptomyces chrestomyceticus NBRC 13444(T).</title>
        <authorList>
            <person name="Komaki H."/>
            <person name="Tamura T."/>
        </authorList>
    </citation>
    <scope>NUCLEOTIDE SEQUENCE [LARGE SCALE GENOMIC DNA]</scope>
    <source>
        <strain evidence="2 3">NBRC 13444</strain>
    </source>
</reference>
<feature type="region of interest" description="Disordered" evidence="1">
    <location>
        <begin position="1"/>
        <end position="21"/>
    </location>
</feature>
<name>A0A7U9PX32_9ACTN</name>
<protein>
    <submittedName>
        <fullName evidence="2">Uncharacterized protein</fullName>
    </submittedName>
</protein>
<dbReference type="EMBL" id="BHZC01000001">
    <property type="protein sequence ID" value="GCD33880.1"/>
    <property type="molecule type" value="Genomic_DNA"/>
</dbReference>